<comment type="similarity">
    <text evidence="1">Belongs to the IWS1 family.</text>
</comment>
<feature type="compositionally biased region" description="Basic residues" evidence="3">
    <location>
        <begin position="31"/>
        <end position="41"/>
    </location>
</feature>
<reference evidence="5" key="1">
    <citation type="submission" date="2021-01" db="EMBL/GenBank/DDBJ databases">
        <authorList>
            <person name="Corre E."/>
            <person name="Pelletier E."/>
            <person name="Niang G."/>
            <person name="Scheremetjew M."/>
            <person name="Finn R."/>
            <person name="Kale V."/>
            <person name="Holt S."/>
            <person name="Cochrane G."/>
            <person name="Meng A."/>
            <person name="Brown T."/>
            <person name="Cohen L."/>
        </authorList>
    </citation>
    <scope>NUCLEOTIDE SEQUENCE</scope>
    <source>
        <strain evidence="5">SM1012Den-03</strain>
    </source>
</reference>
<feature type="compositionally biased region" description="Basic and acidic residues" evidence="3">
    <location>
        <begin position="109"/>
        <end position="124"/>
    </location>
</feature>
<dbReference type="EMBL" id="HBGZ01008950">
    <property type="protein sequence ID" value="CAD9589478.1"/>
    <property type="molecule type" value="Transcribed_RNA"/>
</dbReference>
<feature type="compositionally biased region" description="Basic and acidic residues" evidence="3">
    <location>
        <begin position="528"/>
        <end position="539"/>
    </location>
</feature>
<dbReference type="Pfam" id="PF08711">
    <property type="entry name" value="Med26"/>
    <property type="match status" value="1"/>
</dbReference>
<dbReference type="GO" id="GO:0005634">
    <property type="term" value="C:nucleus"/>
    <property type="evidence" value="ECO:0007669"/>
    <property type="project" value="UniProtKB-SubCell"/>
</dbReference>
<feature type="compositionally biased region" description="Polar residues" evidence="3">
    <location>
        <begin position="550"/>
        <end position="559"/>
    </location>
</feature>
<evidence type="ECO:0000259" key="4">
    <source>
        <dbReference type="PROSITE" id="PS51319"/>
    </source>
</evidence>
<feature type="compositionally biased region" description="Polar residues" evidence="3">
    <location>
        <begin position="1"/>
        <end position="12"/>
    </location>
</feature>
<keyword evidence="2" id="KW-0539">Nucleus</keyword>
<dbReference type="InterPro" id="IPR035441">
    <property type="entry name" value="TFIIS/LEDGF_dom_sf"/>
</dbReference>
<accession>A0A7S2PC26</accession>
<evidence type="ECO:0000256" key="2">
    <source>
        <dbReference type="PROSITE-ProRule" id="PRU00649"/>
    </source>
</evidence>
<dbReference type="AlphaFoldDB" id="A0A7S2PC26"/>
<feature type="compositionally biased region" description="Basic residues" evidence="3">
    <location>
        <begin position="82"/>
        <end position="104"/>
    </location>
</feature>
<feature type="compositionally biased region" description="Acidic residues" evidence="3">
    <location>
        <begin position="183"/>
        <end position="194"/>
    </location>
</feature>
<dbReference type="PANTHER" id="PTHR46010">
    <property type="entry name" value="PROTEIN IWS1 HOMOLOG"/>
    <property type="match status" value="1"/>
</dbReference>
<dbReference type="GO" id="GO:0016973">
    <property type="term" value="P:poly(A)+ mRNA export from nucleus"/>
    <property type="evidence" value="ECO:0007669"/>
    <property type="project" value="TreeGrafter"/>
</dbReference>
<feature type="compositionally biased region" description="Basic and acidic residues" evidence="3">
    <location>
        <begin position="154"/>
        <end position="167"/>
    </location>
</feature>
<dbReference type="PROSITE" id="PS51319">
    <property type="entry name" value="TFIIS_N"/>
    <property type="match status" value="1"/>
</dbReference>
<dbReference type="PANTHER" id="PTHR46010:SF1">
    <property type="entry name" value="PROTEIN IWS1 HOMOLOG"/>
    <property type="match status" value="1"/>
</dbReference>
<protein>
    <recommendedName>
        <fullName evidence="4">TFIIS N-terminal domain-containing protein</fullName>
    </recommendedName>
</protein>
<name>A0A7S2PC26_9STRA</name>
<feature type="compositionally biased region" description="Basic and acidic residues" evidence="3">
    <location>
        <begin position="195"/>
        <end position="208"/>
    </location>
</feature>
<organism evidence="5">
    <name type="scientific">Skeletonema marinoi</name>
    <dbReference type="NCBI Taxonomy" id="267567"/>
    <lineage>
        <taxon>Eukaryota</taxon>
        <taxon>Sar</taxon>
        <taxon>Stramenopiles</taxon>
        <taxon>Ochrophyta</taxon>
        <taxon>Bacillariophyta</taxon>
        <taxon>Coscinodiscophyceae</taxon>
        <taxon>Thalassiosirophycidae</taxon>
        <taxon>Thalassiosirales</taxon>
        <taxon>Skeletonemataceae</taxon>
        <taxon>Skeletonema</taxon>
        <taxon>Skeletonema marinoi-dohrnii complex</taxon>
    </lineage>
</organism>
<feature type="region of interest" description="Disordered" evidence="3">
    <location>
        <begin position="1"/>
        <end position="252"/>
    </location>
</feature>
<evidence type="ECO:0000256" key="3">
    <source>
        <dbReference type="SAM" id="MobiDB-lite"/>
    </source>
</evidence>
<feature type="region of interest" description="Disordered" evidence="3">
    <location>
        <begin position="520"/>
        <end position="567"/>
    </location>
</feature>
<evidence type="ECO:0000256" key="1">
    <source>
        <dbReference type="ARBA" id="ARBA00037992"/>
    </source>
</evidence>
<gene>
    <name evidence="5" type="ORF">SMAR0320_LOCUS6430</name>
</gene>
<evidence type="ECO:0000313" key="5">
    <source>
        <dbReference type="EMBL" id="CAD9589478.1"/>
    </source>
</evidence>
<dbReference type="InterPro" id="IPR051037">
    <property type="entry name" value="RNAPII_TF_IWS1"/>
</dbReference>
<feature type="compositionally biased region" description="Acidic residues" evidence="3">
    <location>
        <begin position="46"/>
        <end position="59"/>
    </location>
</feature>
<dbReference type="Gene3D" id="1.20.930.10">
    <property type="entry name" value="Conserved domain common to transcription factors TFIIS, elongin A, CRSP70"/>
    <property type="match status" value="1"/>
</dbReference>
<feature type="compositionally biased region" description="Low complexity" evidence="3">
    <location>
        <begin position="446"/>
        <end position="456"/>
    </location>
</feature>
<dbReference type="InterPro" id="IPR017923">
    <property type="entry name" value="TFIIS_N"/>
</dbReference>
<sequence>MSTKNDLFGDSSSEADTDDLIAAAKSQPIATKKKSSPKKKAPQPDADNDTDDDDDDEDFGSPQKGGGGGLFDSSSEDEDAPKKKKKKVATKKKKAAAAKNKKKPSAQPKKKDARTMKEKMEELAKKKRQAANGGVAPEEEPRRKRSKPTSKNGGDAKEGEGDKKGYESGDSYDSTTFARTKEDDDFIDADDEDPEALKELYAEQHFDDERPDSDSEEDRKKKAASSSGKKKSSGGGGVDKISLSDDEDGPSASAALKEAVRRMQRKKKEVKKLPQLEQEATDFLRKMDAAADADDESIAAKKPALKKLGMLSEVMEMLAQKDMQRVLLDLDLLMVCKRWVQPLPPDGKTLGNLTVRRRIIEALSNMTGENGINSQDLKRSGFGKVVMALFKHKSETPDMKKMLKAMIEQWSRPIFQKSGNLRDLERAQMVRGMNEMGSLVGIARHQAQQQQAGQKSAKARGRGGRATNEDDLAQIINTGSKNSADIGNNRVRVPYSKGFQFSVRPADRTGDVSDKRNLVSAKAARSSMGREGDTKESLQKRMLNKARPVNKQSQRSANISIEGRVVK</sequence>
<proteinExistence type="inferred from homology"/>
<feature type="domain" description="TFIIS N-terminal" evidence="4">
    <location>
        <begin position="334"/>
        <end position="417"/>
    </location>
</feature>
<comment type="subcellular location">
    <subcellularLocation>
        <location evidence="2">Nucleus</location>
    </subcellularLocation>
</comment>
<feature type="region of interest" description="Disordered" evidence="3">
    <location>
        <begin position="446"/>
        <end position="468"/>
    </location>
</feature>